<evidence type="ECO:0000256" key="4">
    <source>
        <dbReference type="ARBA" id="ARBA00022496"/>
    </source>
</evidence>
<keyword evidence="3" id="KW-0813">Transport</keyword>
<organism evidence="8 9">
    <name type="scientific">Pseudochelatococcus contaminans</name>
    <dbReference type="NCBI Taxonomy" id="1538103"/>
    <lineage>
        <taxon>Bacteria</taxon>
        <taxon>Pseudomonadati</taxon>
        <taxon>Pseudomonadota</taxon>
        <taxon>Alphaproteobacteria</taxon>
        <taxon>Hyphomicrobiales</taxon>
        <taxon>Chelatococcaceae</taxon>
        <taxon>Pseudochelatococcus</taxon>
    </lineage>
</organism>
<protein>
    <submittedName>
        <fullName evidence="8">Iron complex transport system substrate-binding protein</fullName>
    </submittedName>
</protein>
<comment type="similarity">
    <text evidence="2">Belongs to the bacterial solute-binding protein 8 family.</text>
</comment>
<feature type="domain" description="Fe/B12 periplasmic-binding" evidence="7">
    <location>
        <begin position="53"/>
        <end position="324"/>
    </location>
</feature>
<keyword evidence="4" id="KW-0406">Ion transport</keyword>
<keyword evidence="9" id="KW-1185">Reference proteome</keyword>
<dbReference type="Gene3D" id="3.40.50.1980">
    <property type="entry name" value="Nitrogenase molybdenum iron protein domain"/>
    <property type="match status" value="2"/>
</dbReference>
<evidence type="ECO:0000313" key="8">
    <source>
        <dbReference type="EMBL" id="MBB3808549.1"/>
    </source>
</evidence>
<evidence type="ECO:0000256" key="2">
    <source>
        <dbReference type="ARBA" id="ARBA00008814"/>
    </source>
</evidence>
<dbReference type="PANTHER" id="PTHR30532:SF24">
    <property type="entry name" value="FERRIC ENTEROBACTIN-BINDING PERIPLASMIC PROTEIN FEPB"/>
    <property type="match status" value="1"/>
</dbReference>
<dbReference type="RefSeq" id="WP_246374431.1">
    <property type="nucleotide sequence ID" value="NZ_JACICC010000001.1"/>
</dbReference>
<feature type="chain" id="PRO_5030921127" evidence="6">
    <location>
        <begin position="30"/>
        <end position="324"/>
    </location>
</feature>
<gene>
    <name evidence="8" type="ORF">FHS81_000603</name>
</gene>
<evidence type="ECO:0000256" key="6">
    <source>
        <dbReference type="SAM" id="SignalP"/>
    </source>
</evidence>
<keyword evidence="4" id="KW-0410">Iron transport</keyword>
<dbReference type="SUPFAM" id="SSF53807">
    <property type="entry name" value="Helical backbone' metal receptor"/>
    <property type="match status" value="1"/>
</dbReference>
<accession>A0A7W6EF27</accession>
<dbReference type="InterPro" id="IPR002491">
    <property type="entry name" value="ABC_transptr_periplasmic_BD"/>
</dbReference>
<dbReference type="Pfam" id="PF01497">
    <property type="entry name" value="Peripla_BP_2"/>
    <property type="match status" value="1"/>
</dbReference>
<keyword evidence="5 6" id="KW-0732">Signal</keyword>
<dbReference type="AlphaFoldDB" id="A0A7W6EF27"/>
<keyword evidence="4" id="KW-0408">Iron</keyword>
<dbReference type="EMBL" id="JACICC010000001">
    <property type="protein sequence ID" value="MBB3808549.1"/>
    <property type="molecule type" value="Genomic_DNA"/>
</dbReference>
<dbReference type="GO" id="GO:0030288">
    <property type="term" value="C:outer membrane-bounded periplasmic space"/>
    <property type="evidence" value="ECO:0007669"/>
    <property type="project" value="TreeGrafter"/>
</dbReference>
<proteinExistence type="inferred from homology"/>
<feature type="signal peptide" evidence="6">
    <location>
        <begin position="1"/>
        <end position="29"/>
    </location>
</feature>
<sequence length="324" mass="34284">MMIPHNFRRTVLTLAATLVLAAQQAPAYAAEDGWPRQVTHEAGTLTVEKKPQRVVSTTPSVTGVLLAIDAPVIASAATTPGSLTDAKGFFSQWAGVADERGVEVLYPRLAFDIEAIIGRDPDLVISSATGADATAQHHAELTAQGLPTIVVNYSNHSWQELATNLGKALGLETEAAAAIARFDAYAAETAAAITPPEGKATIVAYNVGGSYSIGRPSSPQAQVLTSLGFDMVGLPPALASQVTRSSDFDFISRENLSSAIIGDTVFLLNGTRADVDAFLADPVLANLPAVVNKRVYPLGPTSFRIDYYSGRQMIDTVARNFRRS</sequence>
<dbReference type="Proteomes" id="UP000537592">
    <property type="component" value="Unassembled WGS sequence"/>
</dbReference>
<evidence type="ECO:0000256" key="3">
    <source>
        <dbReference type="ARBA" id="ARBA00022448"/>
    </source>
</evidence>
<name>A0A7W6EF27_9HYPH</name>
<evidence type="ECO:0000259" key="7">
    <source>
        <dbReference type="PROSITE" id="PS50983"/>
    </source>
</evidence>
<dbReference type="PROSITE" id="PS50983">
    <property type="entry name" value="FE_B12_PBP"/>
    <property type="match status" value="1"/>
</dbReference>
<comment type="caution">
    <text evidence="8">The sequence shown here is derived from an EMBL/GenBank/DDBJ whole genome shotgun (WGS) entry which is preliminary data.</text>
</comment>
<dbReference type="PANTHER" id="PTHR30532">
    <property type="entry name" value="IRON III DICITRATE-BINDING PERIPLASMIC PROTEIN"/>
    <property type="match status" value="1"/>
</dbReference>
<evidence type="ECO:0000313" key="9">
    <source>
        <dbReference type="Proteomes" id="UP000537592"/>
    </source>
</evidence>
<dbReference type="FunFam" id="3.40.50.1980:FF:000009">
    <property type="entry name" value="Iron-enterobactin transporter periplasmic binding protein"/>
    <property type="match status" value="1"/>
</dbReference>
<dbReference type="GO" id="GO:1901678">
    <property type="term" value="P:iron coordination entity transport"/>
    <property type="evidence" value="ECO:0007669"/>
    <property type="project" value="UniProtKB-ARBA"/>
</dbReference>
<evidence type="ECO:0000256" key="5">
    <source>
        <dbReference type="ARBA" id="ARBA00022729"/>
    </source>
</evidence>
<reference evidence="8 9" key="1">
    <citation type="submission" date="2020-08" db="EMBL/GenBank/DDBJ databases">
        <title>Genomic Encyclopedia of Type Strains, Phase IV (KMG-IV): sequencing the most valuable type-strain genomes for metagenomic binning, comparative biology and taxonomic classification.</title>
        <authorList>
            <person name="Goeker M."/>
        </authorList>
    </citation>
    <scope>NUCLEOTIDE SEQUENCE [LARGE SCALE GENOMIC DNA]</scope>
    <source>
        <strain evidence="8 9">DSM 28760</strain>
    </source>
</reference>
<comment type="subcellular location">
    <subcellularLocation>
        <location evidence="1">Cell envelope</location>
    </subcellularLocation>
</comment>
<dbReference type="InterPro" id="IPR051313">
    <property type="entry name" value="Bact_iron-sidero_bind"/>
</dbReference>
<evidence type="ECO:0000256" key="1">
    <source>
        <dbReference type="ARBA" id="ARBA00004196"/>
    </source>
</evidence>
<dbReference type="NCBIfam" id="NF008200">
    <property type="entry name" value="PRK10957.1"/>
    <property type="match status" value="1"/>
</dbReference>